<keyword evidence="3 14" id="KW-0813">Transport</keyword>
<dbReference type="CDD" id="cd06503">
    <property type="entry name" value="ATP-synt_Fo_b"/>
    <property type="match status" value="1"/>
</dbReference>
<dbReference type="PANTHER" id="PTHR33445">
    <property type="entry name" value="ATP SYNTHASE SUBUNIT B', CHLOROPLASTIC"/>
    <property type="match status" value="1"/>
</dbReference>
<evidence type="ECO:0000256" key="3">
    <source>
        <dbReference type="ARBA" id="ARBA00022448"/>
    </source>
</evidence>
<keyword evidence="18" id="KW-1185">Reference proteome</keyword>
<evidence type="ECO:0000256" key="2">
    <source>
        <dbReference type="ARBA" id="ARBA00005513"/>
    </source>
</evidence>
<dbReference type="NCBIfam" id="TIGR01144">
    <property type="entry name" value="ATP_synt_b"/>
    <property type="match status" value="1"/>
</dbReference>
<evidence type="ECO:0000313" key="18">
    <source>
        <dbReference type="Proteomes" id="UP000638648"/>
    </source>
</evidence>
<dbReference type="InterPro" id="IPR028987">
    <property type="entry name" value="ATP_synth_B-like_membr_sf"/>
</dbReference>
<evidence type="ECO:0000256" key="15">
    <source>
        <dbReference type="RuleBase" id="RU003848"/>
    </source>
</evidence>
<feature type="transmembrane region" description="Helical" evidence="14">
    <location>
        <begin position="15"/>
        <end position="35"/>
    </location>
</feature>
<dbReference type="GO" id="GO:0005886">
    <property type="term" value="C:plasma membrane"/>
    <property type="evidence" value="ECO:0007669"/>
    <property type="project" value="UniProtKB-SubCell"/>
</dbReference>
<dbReference type="Gene3D" id="1.20.5.620">
    <property type="entry name" value="F1F0 ATP synthase subunit B, membrane domain"/>
    <property type="match status" value="1"/>
</dbReference>
<comment type="subcellular location">
    <subcellularLocation>
        <location evidence="1 14">Cell membrane</location>
        <topology evidence="1 14">Single-pass membrane protein</topology>
    </subcellularLocation>
</comment>
<keyword evidence="8 14" id="KW-1133">Transmembrane helix</keyword>
<comment type="caution">
    <text evidence="17">The sequence shown here is derived from an EMBL/GenBank/DDBJ whole genome shotgun (WGS) entry which is preliminary data.</text>
</comment>
<dbReference type="InterPro" id="IPR050059">
    <property type="entry name" value="ATP_synthase_B_chain"/>
</dbReference>
<dbReference type="HAMAP" id="MF_01398">
    <property type="entry name" value="ATP_synth_b_bprime"/>
    <property type="match status" value="1"/>
</dbReference>
<comment type="function">
    <text evidence="12 14">F(1)F(0) ATP synthase produces ATP from ADP in the presence of a proton or sodium gradient. F-type ATPases consist of two structural domains, F(1) containing the extramembraneous catalytic core and F(0) containing the membrane proton channel, linked together by a central stalk and a peripheral stalk. During catalysis, ATP synthesis in the catalytic domain of F(1) is coupled via a rotary mechanism of the central stalk subunits to proton translocation.</text>
</comment>
<evidence type="ECO:0000256" key="1">
    <source>
        <dbReference type="ARBA" id="ARBA00004162"/>
    </source>
</evidence>
<gene>
    <name evidence="14" type="primary">atpF</name>
    <name evidence="17" type="ORF">HEB94_008440</name>
</gene>
<name>A0A927N9T2_9ACTN</name>
<dbReference type="GO" id="GO:0046961">
    <property type="term" value="F:proton-transporting ATPase activity, rotational mechanism"/>
    <property type="evidence" value="ECO:0007669"/>
    <property type="project" value="TreeGrafter"/>
</dbReference>
<dbReference type="Proteomes" id="UP000638648">
    <property type="component" value="Unassembled WGS sequence"/>
</dbReference>
<dbReference type="SUPFAM" id="SSF81573">
    <property type="entry name" value="F1F0 ATP synthase subunit B, membrane domain"/>
    <property type="match status" value="1"/>
</dbReference>
<accession>A0A927N9T2</accession>
<evidence type="ECO:0000256" key="12">
    <source>
        <dbReference type="ARBA" id="ARBA00025198"/>
    </source>
</evidence>
<sequence>MTSMITAAEEVNPLVPHPVEIVLSLVVFAILFYVVRKFVAPKFEQAFAERTEAIEGGLKRAEEMQAEAKAALERYQAQLSEARHEASRIREEAKEQGAAIVVEMREQAQAEAQRIITHAHGQLEAERQQALAQLRTEIGDLSTQLASRIVGEALEDDGRQRRIVERFLAELEQQESVGERR</sequence>
<reference evidence="17" key="1">
    <citation type="submission" date="2020-10" db="EMBL/GenBank/DDBJ databases">
        <title>Sequencing the genomes of 1000 actinobacteria strains.</title>
        <authorList>
            <person name="Klenk H.-P."/>
        </authorList>
    </citation>
    <scope>NUCLEOTIDE SEQUENCE</scope>
    <source>
        <strain evidence="17">DSM 45354</strain>
    </source>
</reference>
<keyword evidence="10 14" id="KW-0472">Membrane</keyword>
<organism evidence="17 18">
    <name type="scientific">Actinopolymorpha pittospori</name>
    <dbReference type="NCBI Taxonomy" id="648752"/>
    <lineage>
        <taxon>Bacteria</taxon>
        <taxon>Bacillati</taxon>
        <taxon>Actinomycetota</taxon>
        <taxon>Actinomycetes</taxon>
        <taxon>Propionibacteriales</taxon>
        <taxon>Actinopolymorphaceae</taxon>
        <taxon>Actinopolymorpha</taxon>
    </lineage>
</organism>
<keyword evidence="7 14" id="KW-0375">Hydrogen ion transport</keyword>
<keyword evidence="4 14" id="KW-1003">Cell membrane</keyword>
<evidence type="ECO:0000256" key="11">
    <source>
        <dbReference type="ARBA" id="ARBA00023310"/>
    </source>
</evidence>
<evidence type="ECO:0000256" key="8">
    <source>
        <dbReference type="ARBA" id="ARBA00022989"/>
    </source>
</evidence>
<evidence type="ECO:0000256" key="16">
    <source>
        <dbReference type="SAM" id="Coils"/>
    </source>
</evidence>
<evidence type="ECO:0000256" key="5">
    <source>
        <dbReference type="ARBA" id="ARBA00022547"/>
    </source>
</evidence>
<dbReference type="NCBIfam" id="NF004412">
    <property type="entry name" value="PRK05759.1-3"/>
    <property type="match status" value="1"/>
</dbReference>
<protein>
    <recommendedName>
        <fullName evidence="14">ATP synthase subunit b</fullName>
    </recommendedName>
    <alternativeName>
        <fullName evidence="14">ATP synthase F(0) sector subunit b</fullName>
    </alternativeName>
    <alternativeName>
        <fullName evidence="14">ATPase subunit I</fullName>
    </alternativeName>
    <alternativeName>
        <fullName evidence="14">F-type ATPase subunit b</fullName>
        <shortName evidence="14">F-ATPase subunit b</shortName>
    </alternativeName>
</protein>
<comment type="function">
    <text evidence="14">Component of the F(0) channel, it forms part of the peripheral stalk, linking F(1) to F(0).</text>
</comment>
<comment type="subunit">
    <text evidence="13 14">F-type ATPases have 2 components, F(1) - the catalytic core - and F(0) - the membrane proton channel. F(1) has five subunits: alpha(3), beta(3), gamma(1), delta(1), epsilon(1). F(0) has three main subunits: a(1), b(2) and c(10-14). The alpha and beta chains form an alternating ring which encloses part of the gamma chain. F(1) is attached to F(0) by a central stalk formed by the gamma and epsilon chains, while a peripheral stalk is formed by the delta and b chains.</text>
</comment>
<dbReference type="Pfam" id="PF00430">
    <property type="entry name" value="ATP-synt_B"/>
    <property type="match status" value="1"/>
</dbReference>
<evidence type="ECO:0000256" key="6">
    <source>
        <dbReference type="ARBA" id="ARBA00022692"/>
    </source>
</evidence>
<comment type="similarity">
    <text evidence="2 14 15">Belongs to the ATPase B chain family.</text>
</comment>
<evidence type="ECO:0000256" key="9">
    <source>
        <dbReference type="ARBA" id="ARBA00023065"/>
    </source>
</evidence>
<dbReference type="PANTHER" id="PTHR33445:SF1">
    <property type="entry name" value="ATP SYNTHASE SUBUNIT B"/>
    <property type="match status" value="1"/>
</dbReference>
<evidence type="ECO:0000256" key="4">
    <source>
        <dbReference type="ARBA" id="ARBA00022475"/>
    </source>
</evidence>
<feature type="coiled-coil region" evidence="16">
    <location>
        <begin position="58"/>
        <end position="96"/>
    </location>
</feature>
<dbReference type="EMBL" id="JADBEM010000001">
    <property type="protein sequence ID" value="MBE1611592.1"/>
    <property type="molecule type" value="Genomic_DNA"/>
</dbReference>
<keyword evidence="9 14" id="KW-0406">Ion transport</keyword>
<keyword evidence="16" id="KW-0175">Coiled coil</keyword>
<dbReference type="AlphaFoldDB" id="A0A927N9T2"/>
<evidence type="ECO:0000256" key="10">
    <source>
        <dbReference type="ARBA" id="ARBA00023136"/>
    </source>
</evidence>
<keyword evidence="5 14" id="KW-0138">CF(0)</keyword>
<evidence type="ECO:0000256" key="7">
    <source>
        <dbReference type="ARBA" id="ARBA00022781"/>
    </source>
</evidence>
<proteinExistence type="inferred from homology"/>
<keyword evidence="11 14" id="KW-0066">ATP synthesis</keyword>
<evidence type="ECO:0000256" key="13">
    <source>
        <dbReference type="ARBA" id="ARBA00025830"/>
    </source>
</evidence>
<dbReference type="RefSeq" id="WP_192754778.1">
    <property type="nucleotide sequence ID" value="NZ_BAABJL010000210.1"/>
</dbReference>
<keyword evidence="6 14" id="KW-0812">Transmembrane</keyword>
<dbReference type="GO" id="GO:0046933">
    <property type="term" value="F:proton-transporting ATP synthase activity, rotational mechanism"/>
    <property type="evidence" value="ECO:0007669"/>
    <property type="project" value="UniProtKB-UniRule"/>
</dbReference>
<evidence type="ECO:0000313" key="17">
    <source>
        <dbReference type="EMBL" id="MBE1611592.1"/>
    </source>
</evidence>
<dbReference type="InterPro" id="IPR005864">
    <property type="entry name" value="ATP_synth_F0_bsu_bac"/>
</dbReference>
<evidence type="ECO:0000256" key="14">
    <source>
        <dbReference type="HAMAP-Rule" id="MF_01398"/>
    </source>
</evidence>
<dbReference type="InterPro" id="IPR002146">
    <property type="entry name" value="ATP_synth_b/b'su_bac/chlpt"/>
</dbReference>
<dbReference type="GO" id="GO:0045259">
    <property type="term" value="C:proton-transporting ATP synthase complex"/>
    <property type="evidence" value="ECO:0007669"/>
    <property type="project" value="UniProtKB-KW"/>
</dbReference>